<dbReference type="InterPro" id="IPR006813">
    <property type="entry name" value="Glyco_trans_17"/>
</dbReference>
<sequence>MNKNIKDNANKDSENTIDNNENEKNNNDLSSLGPGYVIEQTYTENHIIKKKPLYDRYGVDVNQYIMDGMINKALDNNTDTTIEEWSLYTPPCPNLQPVHYSDDILNPICEDIAIPFNKIKDNTRIPYTLRLSSITSQMKKFKEWKETDGNVPNYKNATIKEMLSETYHPFDYGYYDIKENNDGDYYSKVIKSPMDKVPDPRRRRLFSMILFNSEFELLDVYLSEFYEIVDYFIIYESNCTFSGYKKPLYLTRTLLETNRYEKFRDKIIPVTLPVLEMKKAHPRGPAFPREHLARRQVIEKGLRAVNARHGDLFFHGDLDEMPKARLLSYLKKCGGWEHLQMGFGGAPESMADPNVKSYIRDKSLPIAKSRMGKYLVDYDVFPSLAFNSYFYEYSFNMVKKKQIGNSFHPNIAIFDARRSLGQYPQYTLNGNKYNLKKYANQYHLVKRNEIKEDIIEGNHALIYDDNDTNMGIDPYQGYTYTDNNTPNRKGEGYLGESEVRFVTNPNKSTSDNQISFYKSGWHMSSFLPNMPNFMNKLKSYSHYDEFKNLSYEEQKESIINRIHEHRYIFGNYPPMETININLPETQNEKVPGLYSYKLWKKIESEFNEDIEINTLRKLNYLILHELPRQVWENPICYSYMLDRDYGLSKRLWWEVIPKEEWSTVDFNQLSNKVLDEITPLRKEK</sequence>
<evidence type="ECO:0008006" key="4">
    <source>
        <dbReference type="Google" id="ProtNLM"/>
    </source>
</evidence>
<dbReference type="PANTHER" id="PTHR12224">
    <property type="entry name" value="BETA-1,4-MANNOSYL-GLYCOPROTEIN BETA-1,4-N-ACETYLGLUCOSAMINYL-TRANSFERASE"/>
    <property type="match status" value="1"/>
</dbReference>
<dbReference type="Pfam" id="PF04724">
    <property type="entry name" value="Glyco_transf_17"/>
    <property type="match status" value="1"/>
</dbReference>
<dbReference type="EMBL" id="MCFH01000003">
    <property type="protein sequence ID" value="ORX59152.1"/>
    <property type="molecule type" value="Genomic_DNA"/>
</dbReference>
<dbReference type="GO" id="GO:0016020">
    <property type="term" value="C:membrane"/>
    <property type="evidence" value="ECO:0007669"/>
    <property type="project" value="InterPro"/>
</dbReference>
<dbReference type="AlphaFoldDB" id="A0A1Y1VL54"/>
<protein>
    <recommendedName>
        <fullName evidence="4">Glycosyltransferase family 17 protein</fullName>
    </recommendedName>
</protein>
<reference evidence="2 3" key="1">
    <citation type="submission" date="2016-08" db="EMBL/GenBank/DDBJ databases">
        <title>Genomes of anaerobic fungi encode conserved fungal cellulosomes for biomass hydrolysis.</title>
        <authorList>
            <consortium name="DOE Joint Genome Institute"/>
            <person name="Haitjema C.H."/>
            <person name="Gilmore S.P."/>
            <person name="Henske J.K."/>
            <person name="Solomon K.V."/>
            <person name="De Groot R."/>
            <person name="Kuo A."/>
            <person name="Mondo S.J."/>
            <person name="Salamov A.A."/>
            <person name="Labutti K."/>
            <person name="Zhao Z."/>
            <person name="Chiniquy J."/>
            <person name="Barry K."/>
            <person name="Brewer H.M."/>
            <person name="Purvine S.O."/>
            <person name="Wright A.T."/>
            <person name="Boxma B."/>
            <person name="Van Alen T."/>
            <person name="Hackstein J.H."/>
            <person name="Baker S.E."/>
            <person name="Grigoriev I.V."/>
            <person name="O'Malley M.A."/>
        </authorList>
    </citation>
    <scope>NUCLEOTIDE SEQUENCE [LARGE SCALE GENOMIC DNA]</scope>
    <source>
        <strain evidence="3">finn</strain>
    </source>
</reference>
<reference evidence="2 3" key="2">
    <citation type="submission" date="2016-08" db="EMBL/GenBank/DDBJ databases">
        <title>Pervasive Adenine N6-methylation of Active Genes in Fungi.</title>
        <authorList>
            <consortium name="DOE Joint Genome Institute"/>
            <person name="Mondo S.J."/>
            <person name="Dannebaum R.O."/>
            <person name="Kuo R.C."/>
            <person name="Labutti K."/>
            <person name="Haridas S."/>
            <person name="Kuo A."/>
            <person name="Salamov A."/>
            <person name="Ahrendt S.R."/>
            <person name="Lipzen A."/>
            <person name="Sullivan W."/>
            <person name="Andreopoulos W.B."/>
            <person name="Clum A."/>
            <person name="Lindquist E."/>
            <person name="Daum C."/>
            <person name="Ramamoorthy G.K."/>
            <person name="Gryganskyi A."/>
            <person name="Culley D."/>
            <person name="Magnuson J.K."/>
            <person name="James T.Y."/>
            <person name="O'Malley M.A."/>
            <person name="Stajich J.E."/>
            <person name="Spatafora J.W."/>
            <person name="Visel A."/>
            <person name="Grigoriev I.V."/>
        </authorList>
    </citation>
    <scope>NUCLEOTIDE SEQUENCE [LARGE SCALE GENOMIC DNA]</scope>
    <source>
        <strain evidence="3">finn</strain>
    </source>
</reference>
<feature type="region of interest" description="Disordered" evidence="1">
    <location>
        <begin position="1"/>
        <end position="32"/>
    </location>
</feature>
<organism evidence="2 3">
    <name type="scientific">Piromyces finnis</name>
    <dbReference type="NCBI Taxonomy" id="1754191"/>
    <lineage>
        <taxon>Eukaryota</taxon>
        <taxon>Fungi</taxon>
        <taxon>Fungi incertae sedis</taxon>
        <taxon>Chytridiomycota</taxon>
        <taxon>Chytridiomycota incertae sedis</taxon>
        <taxon>Neocallimastigomycetes</taxon>
        <taxon>Neocallimastigales</taxon>
        <taxon>Neocallimastigaceae</taxon>
        <taxon>Piromyces</taxon>
    </lineage>
</organism>
<name>A0A1Y1VL54_9FUNG</name>
<feature type="compositionally biased region" description="Basic and acidic residues" evidence="1">
    <location>
        <begin position="1"/>
        <end position="14"/>
    </location>
</feature>
<dbReference type="GO" id="GO:0006044">
    <property type="term" value="P:N-acetylglucosamine metabolic process"/>
    <property type="evidence" value="ECO:0007669"/>
    <property type="project" value="TreeGrafter"/>
</dbReference>
<keyword evidence="3" id="KW-1185">Reference proteome</keyword>
<evidence type="ECO:0000313" key="3">
    <source>
        <dbReference type="Proteomes" id="UP000193719"/>
    </source>
</evidence>
<evidence type="ECO:0000313" key="2">
    <source>
        <dbReference type="EMBL" id="ORX59152.1"/>
    </source>
</evidence>
<dbReference type="Proteomes" id="UP000193719">
    <property type="component" value="Unassembled WGS sequence"/>
</dbReference>
<dbReference type="OrthoDB" id="6474464at2759"/>
<accession>A0A1Y1VL54</accession>
<proteinExistence type="predicted"/>
<dbReference type="GO" id="GO:0003830">
    <property type="term" value="F:beta-1,4-mannosylglycoprotein 4-beta-N-acetylglucosaminyltransferase activity"/>
    <property type="evidence" value="ECO:0007669"/>
    <property type="project" value="InterPro"/>
</dbReference>
<evidence type="ECO:0000256" key="1">
    <source>
        <dbReference type="SAM" id="MobiDB-lite"/>
    </source>
</evidence>
<comment type="caution">
    <text evidence="2">The sequence shown here is derived from an EMBL/GenBank/DDBJ whole genome shotgun (WGS) entry which is preliminary data.</text>
</comment>
<dbReference type="PANTHER" id="PTHR12224:SF0">
    <property type="entry name" value="BETA-1,4-MANNOSYL-GLYCOPROTEIN 4-BETA-N-ACETYLGLUCOSAMINYLTRANSFERASE"/>
    <property type="match status" value="1"/>
</dbReference>
<dbReference type="STRING" id="1754191.A0A1Y1VL54"/>
<gene>
    <name evidence="2" type="ORF">BCR36DRAFT_342955</name>
</gene>